<feature type="compositionally biased region" description="Basic and acidic residues" evidence="1">
    <location>
        <begin position="110"/>
        <end position="125"/>
    </location>
</feature>
<feature type="compositionally biased region" description="Polar residues" evidence="1">
    <location>
        <begin position="744"/>
        <end position="777"/>
    </location>
</feature>
<feature type="region of interest" description="Disordered" evidence="1">
    <location>
        <begin position="898"/>
        <end position="1350"/>
    </location>
</feature>
<feature type="compositionally biased region" description="Acidic residues" evidence="1">
    <location>
        <begin position="63"/>
        <end position="74"/>
    </location>
</feature>
<proteinExistence type="predicted"/>
<feature type="region of interest" description="Disordered" evidence="1">
    <location>
        <begin position="672"/>
        <end position="693"/>
    </location>
</feature>
<feature type="compositionally biased region" description="Low complexity" evidence="1">
    <location>
        <begin position="90"/>
        <end position="100"/>
    </location>
</feature>
<evidence type="ECO:0000313" key="2">
    <source>
        <dbReference type="EMBL" id="OQE38530.1"/>
    </source>
</evidence>
<keyword evidence="3" id="KW-1185">Reference proteome</keyword>
<feature type="compositionally biased region" description="Low complexity" evidence="1">
    <location>
        <begin position="321"/>
        <end position="337"/>
    </location>
</feature>
<feature type="compositionally biased region" description="Basic and acidic residues" evidence="1">
    <location>
        <begin position="1374"/>
        <end position="1383"/>
    </location>
</feature>
<feature type="compositionally biased region" description="Basic and acidic residues" evidence="1">
    <location>
        <begin position="390"/>
        <end position="403"/>
    </location>
</feature>
<feature type="compositionally biased region" description="Basic and acidic residues" evidence="1">
    <location>
        <begin position="134"/>
        <end position="144"/>
    </location>
</feature>
<accession>A0A1V6UJC3</accession>
<feature type="compositionally biased region" description="Low complexity" evidence="1">
    <location>
        <begin position="1294"/>
        <end position="1306"/>
    </location>
</feature>
<feature type="compositionally biased region" description="Basic and acidic residues" evidence="1">
    <location>
        <begin position="1400"/>
        <end position="1416"/>
    </location>
</feature>
<sequence length="1535" mass="165919">MADPTQAHGRGVQQLSSPQNVRSPLSPGSGSGTPISFQTNVNRSKTKRWVEAKQYSYDGGDWGSDDDEEEEEEAPPPVPRPPYATHNTGSSSELSSRRLSGMGFGAGESHPADSKGRNFSEEEQKTLPFVRPADLYKRMREEKATQPSPITGSNDPKPDAFGAPSQTNQQEPDLGLPEVKRMSSFGTDFLGGADSHPPQDLSASEEPSLNHKPSSGFQSVVNQAFDVPETPQSTTTSFTRSNSDGTSMISPIMGSRTLTDERTPTILEEPNESGSPKATANAVPAFNPGHRRDLSLPSSDNSPSRKPQVTDQDTPTAAHAELSSIPPLQSLSPESSEVAISPQIPLMQPYPNKGQDIPAPLKFGSASGPDTFHSEIPTITGVEESPQNTDSDRLREEIIRSLSREATPSEDPEPNKQPQSQTPAEPIVSESRPDWNGPPPLPSRDPYVNSQGATGNSSSTIGDQPKKPKLERRFSWESSDEEDLEPPQMPGSYSSPPPLAASLSSQEPEPIHEAPAPVVPDSDVPHDSFTSGEEGSDTQRAVAKPRLSIVPPIPENTTPPEQVMGPGITPPTPPPRAQVTSNAVSSSLDESQLLGFRDILGITSINQRVKSFEHTRDQFATIDTGLNHWLQFMVHEHPEHASVVQQTQSFSPTVPLSDTSRSRFPKLGALSSLGSLNDGTPTSSTHIRRPSGHLGTVMNKEKVGEKGKELLHTAGAFSGKATGAAKGLFAKGRSRFRPSGGSEKVQSTPNASRRSFQFSFPSGSGEVSGNSSRQTSVSFGSLPIFKSERTGPKFDDNPPVNLCLDGPECEQNIKATSSGHNSLSHNYVVPPVQPKQLSSSNSVPPKPEVPGKSAFAGDLEQEMIAALGLSPTDPHPQRSTSTPMALNAFGQAPDRKRQFTEPLPQGKSTTSNQSDTEAPAVKLPNSENSLPFIPDEPFHVSFPVTNGQRHRPSKSTPEIIIPSIRPVFDEMPKPPSSPPPPPPKDHDNGLAPREDHRRHPSVSTLGADERAGSTSDDELDRHPPSPMQETANEVAPEPWDKREAEHSVDGDYADSVPSVQENRKSFIPFYPSRPISSAEVLESKRKSISGLPPSAPDVHSPLRNEVRYSPGTRSSMLSFGSFGKQSANGKGTRPSTPANDLSQPSEPGTSAENGESAIGKLKNFGRRRRASVGDLLSGIQVQQPQGAPEGQRKRALSRISGLFARQGSQDPERKSTDHTRTTSEQLQSQYLPTPPSTNGNLNTNFAALDEAPALSNPFEQKPWATQPPQPTAPPPPPPPSDAKPLPGDNRQRTSLSLSTSPSSNSLANGRFYSQFQFGSTNEPSAGSRHGSTLSQPLPDHSRSPSPRSLHENGAALALSPLEELEGQQIHQLQADEQRKEENQRTQNQNPQLDTLSENQEQEKREEHKDRVFSDRLRHELYGEISEVPTNNQNPSGQQYELQGDLEQQSLAPQLSIRSRKPVSSDLISPALENHTPRNIAVSNASTHPHHSDDKVRVLNNPPQPVELAITADDSSEEIVMSPTSYPGQEWTPMHL</sequence>
<feature type="compositionally biased region" description="Low complexity" evidence="1">
    <location>
        <begin position="295"/>
        <end position="304"/>
    </location>
</feature>
<feature type="compositionally biased region" description="Polar residues" evidence="1">
    <location>
        <begin position="906"/>
        <end position="916"/>
    </location>
</feature>
<feature type="compositionally biased region" description="Polar residues" evidence="1">
    <location>
        <begin position="230"/>
        <end position="249"/>
    </location>
</feature>
<evidence type="ECO:0000256" key="1">
    <source>
        <dbReference type="SAM" id="MobiDB-lite"/>
    </source>
</evidence>
<dbReference type="STRING" id="36646.A0A1V6UJC3"/>
<feature type="compositionally biased region" description="Polar residues" evidence="1">
    <location>
        <begin position="201"/>
        <end position="222"/>
    </location>
</feature>
<name>A0A1V6UJC3_9EURO</name>
<feature type="region of interest" description="Disordered" evidence="1">
    <location>
        <begin position="732"/>
        <end position="777"/>
    </location>
</feature>
<organism evidence="2 3">
    <name type="scientific">Penicillium coprophilum</name>
    <dbReference type="NCBI Taxonomy" id="36646"/>
    <lineage>
        <taxon>Eukaryota</taxon>
        <taxon>Fungi</taxon>
        <taxon>Dikarya</taxon>
        <taxon>Ascomycota</taxon>
        <taxon>Pezizomycotina</taxon>
        <taxon>Eurotiomycetes</taxon>
        <taxon>Eurotiomycetidae</taxon>
        <taxon>Eurotiales</taxon>
        <taxon>Aspergillaceae</taxon>
        <taxon>Penicillium</taxon>
    </lineage>
</organism>
<feature type="compositionally biased region" description="Pro residues" evidence="1">
    <location>
        <begin position="1265"/>
        <end position="1281"/>
    </location>
</feature>
<feature type="compositionally biased region" description="Polar residues" evidence="1">
    <location>
        <begin position="1311"/>
        <end position="1335"/>
    </location>
</feature>
<feature type="compositionally biased region" description="Basic and acidic residues" evidence="1">
    <location>
        <begin position="983"/>
        <end position="997"/>
    </location>
</feature>
<feature type="compositionally biased region" description="Polar residues" evidence="1">
    <location>
        <begin position="672"/>
        <end position="685"/>
    </location>
</feature>
<feature type="region of interest" description="Disordered" evidence="1">
    <location>
        <begin position="1"/>
        <end position="580"/>
    </location>
</feature>
<dbReference type="EMBL" id="MDDG01000008">
    <property type="protein sequence ID" value="OQE38530.1"/>
    <property type="molecule type" value="Genomic_DNA"/>
</dbReference>
<gene>
    <name evidence="2" type="ORF">PENCOP_c008G00716</name>
</gene>
<feature type="compositionally biased region" description="Basic and acidic residues" evidence="1">
    <location>
        <begin position="464"/>
        <end position="475"/>
    </location>
</feature>
<protein>
    <submittedName>
        <fullName evidence="2">Uncharacterized protein</fullName>
    </submittedName>
</protein>
<feature type="compositionally biased region" description="Polar residues" evidence="1">
    <location>
        <begin position="13"/>
        <end position="22"/>
    </location>
</feature>
<feature type="region of interest" description="Disordered" evidence="1">
    <location>
        <begin position="1481"/>
        <end position="1535"/>
    </location>
</feature>
<feature type="compositionally biased region" description="Polar residues" evidence="1">
    <location>
        <begin position="1111"/>
        <end position="1153"/>
    </location>
</feature>
<feature type="compositionally biased region" description="Basic and acidic residues" evidence="1">
    <location>
        <begin position="1038"/>
        <end position="1049"/>
    </location>
</feature>
<feature type="compositionally biased region" description="Low complexity" evidence="1">
    <location>
        <begin position="23"/>
        <end position="36"/>
    </location>
</feature>
<feature type="compositionally biased region" description="Polar residues" evidence="1">
    <location>
        <begin position="1222"/>
        <end position="1245"/>
    </location>
</feature>
<feature type="region of interest" description="Disordered" evidence="1">
    <location>
        <begin position="1374"/>
        <end position="1416"/>
    </location>
</feature>
<evidence type="ECO:0000313" key="3">
    <source>
        <dbReference type="Proteomes" id="UP000191500"/>
    </source>
</evidence>
<feature type="compositionally biased region" description="Pro residues" evidence="1">
    <location>
        <begin position="973"/>
        <end position="982"/>
    </location>
</feature>
<dbReference type="Proteomes" id="UP000191500">
    <property type="component" value="Unassembled WGS sequence"/>
</dbReference>
<feature type="compositionally biased region" description="Polar residues" evidence="1">
    <location>
        <begin position="1384"/>
        <end position="1398"/>
    </location>
</feature>
<feature type="compositionally biased region" description="Basic and acidic residues" evidence="1">
    <location>
        <begin position="1210"/>
        <end position="1221"/>
    </location>
</feature>
<feature type="compositionally biased region" description="Polar residues" evidence="1">
    <location>
        <begin position="448"/>
        <end position="462"/>
    </location>
</feature>
<feature type="compositionally biased region" description="Polar residues" evidence="1">
    <location>
        <begin position="145"/>
        <end position="154"/>
    </location>
</feature>
<reference evidence="3" key="1">
    <citation type="journal article" date="2017" name="Nat. Microbiol.">
        <title>Global analysis of biosynthetic gene clusters reveals vast potential of secondary metabolite production in Penicillium species.</title>
        <authorList>
            <person name="Nielsen J.C."/>
            <person name="Grijseels S."/>
            <person name="Prigent S."/>
            <person name="Ji B."/>
            <person name="Dainat J."/>
            <person name="Nielsen K.F."/>
            <person name="Frisvad J.C."/>
            <person name="Workman M."/>
            <person name="Nielsen J."/>
        </authorList>
    </citation>
    <scope>NUCLEOTIDE SEQUENCE [LARGE SCALE GENOMIC DNA]</scope>
    <source>
        <strain evidence="3">IBT 31321</strain>
    </source>
</reference>
<comment type="caution">
    <text evidence="2">The sequence shown here is derived from an EMBL/GenBank/DDBJ whole genome shotgun (WGS) entry which is preliminary data.</text>
</comment>
<feature type="compositionally biased region" description="Polar residues" evidence="1">
    <location>
        <begin position="305"/>
        <end position="315"/>
    </location>
</feature>